<dbReference type="InterPro" id="IPR013708">
    <property type="entry name" value="Shikimate_DH-bd_N"/>
</dbReference>
<feature type="binding site" evidence="8">
    <location>
        <position position="85"/>
    </location>
    <ligand>
        <name>shikimate</name>
        <dbReference type="ChEBI" id="CHEBI:36208"/>
    </ligand>
</feature>
<evidence type="ECO:0000313" key="12">
    <source>
        <dbReference type="Proteomes" id="UP000324646"/>
    </source>
</evidence>
<evidence type="ECO:0000256" key="3">
    <source>
        <dbReference type="ARBA" id="ARBA00022605"/>
    </source>
</evidence>
<dbReference type="OrthoDB" id="9792692at2"/>
<name>A0A5C0SCG4_CRATE</name>
<dbReference type="GO" id="GO:0009073">
    <property type="term" value="P:aromatic amino acid family biosynthetic process"/>
    <property type="evidence" value="ECO:0007669"/>
    <property type="project" value="UniProtKB-KW"/>
</dbReference>
<evidence type="ECO:0000256" key="2">
    <source>
        <dbReference type="ARBA" id="ARBA00012962"/>
    </source>
</evidence>
<dbReference type="Proteomes" id="UP000324646">
    <property type="component" value="Chromosome"/>
</dbReference>
<evidence type="ECO:0000256" key="1">
    <source>
        <dbReference type="ARBA" id="ARBA00004871"/>
    </source>
</evidence>
<dbReference type="Gene3D" id="3.40.50.10860">
    <property type="entry name" value="Leucine Dehydrogenase, chain A, domain 1"/>
    <property type="match status" value="1"/>
</dbReference>
<dbReference type="InterPro" id="IPR022893">
    <property type="entry name" value="Shikimate_DH_fam"/>
</dbReference>
<feature type="binding site" evidence="8">
    <location>
        <begin position="13"/>
        <end position="15"/>
    </location>
    <ligand>
        <name>shikimate</name>
        <dbReference type="ChEBI" id="CHEBI:36208"/>
    </ligand>
</feature>
<dbReference type="GO" id="GO:0008652">
    <property type="term" value="P:amino acid biosynthetic process"/>
    <property type="evidence" value="ECO:0007669"/>
    <property type="project" value="UniProtKB-KW"/>
</dbReference>
<feature type="domain" description="Quinate/shikimate 5-dehydrogenase/glutamyl-tRNA reductase" evidence="9">
    <location>
        <begin position="113"/>
        <end position="183"/>
    </location>
</feature>
<dbReference type="InterPro" id="IPR006151">
    <property type="entry name" value="Shikm_DH/Glu-tRNA_Rdtase"/>
</dbReference>
<evidence type="ECO:0000256" key="4">
    <source>
        <dbReference type="ARBA" id="ARBA00022857"/>
    </source>
</evidence>
<dbReference type="AlphaFoldDB" id="A0A5C0SCG4"/>
<feature type="binding site" evidence="8">
    <location>
        <position position="209"/>
    </location>
    <ligand>
        <name>NADP(+)</name>
        <dbReference type="ChEBI" id="CHEBI:58349"/>
    </ligand>
</feature>
<organism evidence="11 12">
    <name type="scientific">Crassaminicella thermophila</name>
    <dbReference type="NCBI Taxonomy" id="2599308"/>
    <lineage>
        <taxon>Bacteria</taxon>
        <taxon>Bacillati</taxon>
        <taxon>Bacillota</taxon>
        <taxon>Clostridia</taxon>
        <taxon>Eubacteriales</taxon>
        <taxon>Clostridiaceae</taxon>
        <taxon>Crassaminicella</taxon>
    </lineage>
</organism>
<dbReference type="UniPathway" id="UPA00053">
    <property type="reaction ID" value="UER00087"/>
</dbReference>
<feature type="binding site" evidence="8">
    <location>
        <position position="211"/>
    </location>
    <ligand>
        <name>shikimate</name>
        <dbReference type="ChEBI" id="CHEBI:36208"/>
    </ligand>
</feature>
<dbReference type="Pfam" id="PF08501">
    <property type="entry name" value="Shikimate_dh_N"/>
    <property type="match status" value="1"/>
</dbReference>
<keyword evidence="12" id="KW-1185">Reference proteome</keyword>
<feature type="binding site" evidence="8">
    <location>
        <position position="100"/>
    </location>
    <ligand>
        <name>shikimate</name>
        <dbReference type="ChEBI" id="CHEBI:36208"/>
    </ligand>
</feature>
<dbReference type="InterPro" id="IPR036291">
    <property type="entry name" value="NAD(P)-bd_dom_sf"/>
</dbReference>
<keyword evidence="6 8" id="KW-0057">Aromatic amino acid biosynthesis</keyword>
<feature type="binding site" evidence="8">
    <location>
        <position position="232"/>
    </location>
    <ligand>
        <name>NADP(+)</name>
        <dbReference type="ChEBI" id="CHEBI:58349"/>
    </ligand>
</feature>
<sequence length="273" mass="30760">MFFGLIGEKLKHSFSPIIHSIIFEELNIKSYYHLFEVKREDLKEAIYGLKALGAKGVNVTIPYKVEVIKYLDSISSEAKRIGAVNTICFKDNEAIGYNTDYYGFGIMLDKHHIDLKNKKAVILGTGGASKSVIQYLLDKGIGDITLVSRNVDSGKEKYKNFKIMSYDKIGLLKEQDLIINCTPCGMHPNVQNSPIRKKDIFNFKVAVDLIYNPLETLFLKYGKEEGLKTINGLYMLVGQAVKAQEFWNGIKINSSVCDKIYEKICDIQGGYNG</sequence>
<evidence type="ECO:0000256" key="7">
    <source>
        <dbReference type="ARBA" id="ARBA00049442"/>
    </source>
</evidence>
<proteinExistence type="inferred from homology"/>
<evidence type="ECO:0000256" key="5">
    <source>
        <dbReference type="ARBA" id="ARBA00023002"/>
    </source>
</evidence>
<dbReference type="EC" id="1.1.1.25" evidence="2 8"/>
<dbReference type="SUPFAM" id="SSF51735">
    <property type="entry name" value="NAD(P)-binding Rossmann-fold domains"/>
    <property type="match status" value="1"/>
</dbReference>
<dbReference type="InterPro" id="IPR046346">
    <property type="entry name" value="Aminoacid_DH-like_N_sf"/>
</dbReference>
<comment type="pathway">
    <text evidence="1 8">Metabolic intermediate biosynthesis; chorismate biosynthesis; chorismate from D-erythrose 4-phosphate and phosphoenolpyruvate: step 4/7.</text>
</comment>
<dbReference type="PANTHER" id="PTHR21089">
    <property type="entry name" value="SHIKIMATE DEHYDROGENASE"/>
    <property type="match status" value="1"/>
</dbReference>
<dbReference type="CDD" id="cd01065">
    <property type="entry name" value="NAD_bind_Shikimate_DH"/>
    <property type="match status" value="1"/>
</dbReference>
<keyword evidence="4 8" id="KW-0521">NADP</keyword>
<comment type="catalytic activity">
    <reaction evidence="7 8">
        <text>shikimate + NADP(+) = 3-dehydroshikimate + NADPH + H(+)</text>
        <dbReference type="Rhea" id="RHEA:17737"/>
        <dbReference type="ChEBI" id="CHEBI:15378"/>
        <dbReference type="ChEBI" id="CHEBI:16630"/>
        <dbReference type="ChEBI" id="CHEBI:36208"/>
        <dbReference type="ChEBI" id="CHEBI:57783"/>
        <dbReference type="ChEBI" id="CHEBI:58349"/>
        <dbReference type="EC" id="1.1.1.25"/>
    </reaction>
</comment>
<dbReference type="RefSeq" id="WP_148808925.1">
    <property type="nucleotide sequence ID" value="NZ_CP042243.1"/>
</dbReference>
<reference evidence="11 12" key="1">
    <citation type="submission" date="2019-07" db="EMBL/GenBank/DDBJ databases">
        <title>Complete genome of Crassaminicella thermophila SY095.</title>
        <authorList>
            <person name="Li X."/>
        </authorList>
    </citation>
    <scope>NUCLEOTIDE SEQUENCE [LARGE SCALE GENOMIC DNA]</scope>
    <source>
        <strain evidence="11 12">SY095</strain>
    </source>
</reference>
<evidence type="ECO:0000259" key="10">
    <source>
        <dbReference type="Pfam" id="PF08501"/>
    </source>
</evidence>
<dbReference type="NCBIfam" id="TIGR00507">
    <property type="entry name" value="aroE"/>
    <property type="match status" value="1"/>
</dbReference>
<accession>A0A5C0SCG4</accession>
<comment type="subunit">
    <text evidence="8">Homodimer.</text>
</comment>
<feature type="binding site" evidence="8">
    <location>
        <position position="60"/>
    </location>
    <ligand>
        <name>shikimate</name>
        <dbReference type="ChEBI" id="CHEBI:36208"/>
    </ligand>
</feature>
<dbReference type="SUPFAM" id="SSF53223">
    <property type="entry name" value="Aminoacid dehydrogenase-like, N-terminal domain"/>
    <property type="match status" value="1"/>
</dbReference>
<dbReference type="Gene3D" id="3.40.50.720">
    <property type="entry name" value="NAD(P)-binding Rossmann-like Domain"/>
    <property type="match status" value="1"/>
</dbReference>
<feature type="active site" description="Proton acceptor" evidence="8">
    <location>
        <position position="64"/>
    </location>
</feature>
<evidence type="ECO:0000313" key="11">
    <source>
        <dbReference type="EMBL" id="QEK11770.1"/>
    </source>
</evidence>
<evidence type="ECO:0000256" key="8">
    <source>
        <dbReference type="HAMAP-Rule" id="MF_00222"/>
    </source>
</evidence>
<dbReference type="GO" id="GO:0050661">
    <property type="term" value="F:NADP binding"/>
    <property type="evidence" value="ECO:0007669"/>
    <property type="project" value="InterPro"/>
</dbReference>
<comment type="caution">
    <text evidence="8">Lacks conserved residue(s) required for the propagation of feature annotation.</text>
</comment>
<dbReference type="GO" id="GO:0005829">
    <property type="term" value="C:cytosol"/>
    <property type="evidence" value="ECO:0007669"/>
    <property type="project" value="TreeGrafter"/>
</dbReference>
<protein>
    <recommendedName>
        <fullName evidence="2 8">Shikimate dehydrogenase (NADP(+))</fullName>
        <shortName evidence="8">SDH</shortName>
        <ecNumber evidence="2 8">1.1.1.25</ecNumber>
    </recommendedName>
</protein>
<dbReference type="GO" id="GO:0019632">
    <property type="term" value="P:shikimate metabolic process"/>
    <property type="evidence" value="ECO:0007669"/>
    <property type="project" value="InterPro"/>
</dbReference>
<feature type="domain" description="Shikimate dehydrogenase substrate binding N-terminal" evidence="10">
    <location>
        <begin position="5"/>
        <end position="87"/>
    </location>
</feature>
<dbReference type="GO" id="GO:0009423">
    <property type="term" value="P:chorismate biosynthetic process"/>
    <property type="evidence" value="ECO:0007669"/>
    <property type="project" value="UniProtKB-UniRule"/>
</dbReference>
<keyword evidence="3 8" id="KW-0028">Amino-acid biosynthesis</keyword>
<comment type="function">
    <text evidence="8">Involved in the biosynthesis of the chorismate, which leads to the biosynthesis of aromatic amino acids. Catalyzes the reversible NADPH linked reduction of 3-dehydroshikimate (DHSA) to yield shikimate (SA).</text>
</comment>
<dbReference type="InterPro" id="IPR011342">
    <property type="entry name" value="Shikimate_DH"/>
</dbReference>
<evidence type="ECO:0000256" key="6">
    <source>
        <dbReference type="ARBA" id="ARBA00023141"/>
    </source>
</evidence>
<comment type="similarity">
    <text evidence="8">Belongs to the shikimate dehydrogenase family.</text>
</comment>
<gene>
    <name evidence="8 11" type="primary">aroE</name>
    <name evidence="11" type="ORF">FQB35_04975</name>
</gene>
<dbReference type="PANTHER" id="PTHR21089:SF1">
    <property type="entry name" value="BIFUNCTIONAL 3-DEHYDROQUINATE DEHYDRATASE_SHIKIMATE DEHYDROGENASE, CHLOROPLASTIC"/>
    <property type="match status" value="1"/>
</dbReference>
<evidence type="ECO:0000259" key="9">
    <source>
        <dbReference type="Pfam" id="PF01488"/>
    </source>
</evidence>
<dbReference type="EMBL" id="CP042243">
    <property type="protein sequence ID" value="QEK11770.1"/>
    <property type="molecule type" value="Genomic_DNA"/>
</dbReference>
<dbReference type="HAMAP" id="MF_00222">
    <property type="entry name" value="Shikimate_DH_AroE"/>
    <property type="match status" value="1"/>
</dbReference>
<feature type="binding site" evidence="8">
    <location>
        <position position="239"/>
    </location>
    <ligand>
        <name>shikimate</name>
        <dbReference type="ChEBI" id="CHEBI:36208"/>
    </ligand>
</feature>
<dbReference type="KEGG" id="crs:FQB35_04975"/>
<keyword evidence="5 8" id="KW-0560">Oxidoreductase</keyword>
<dbReference type="Pfam" id="PF01488">
    <property type="entry name" value="Shikimate_DH"/>
    <property type="match status" value="1"/>
</dbReference>
<dbReference type="GO" id="GO:0004764">
    <property type="term" value="F:shikimate 3-dehydrogenase (NADP+) activity"/>
    <property type="evidence" value="ECO:0007669"/>
    <property type="project" value="UniProtKB-UniRule"/>
</dbReference>